<dbReference type="InterPro" id="IPR036291">
    <property type="entry name" value="NAD(P)-bd_dom_sf"/>
</dbReference>
<feature type="domain" description="Pyrroline-5-carboxylate reductase dimerisation" evidence="16">
    <location>
        <begin position="171"/>
        <end position="275"/>
    </location>
</feature>
<dbReference type="PANTHER" id="PTHR11645">
    <property type="entry name" value="PYRROLINE-5-CARBOXYLATE REDUCTASE"/>
    <property type="match status" value="1"/>
</dbReference>
<dbReference type="EMBL" id="NNAY01005138">
    <property type="protein sequence ID" value="OXU16959.1"/>
    <property type="molecule type" value="Genomic_DNA"/>
</dbReference>
<evidence type="ECO:0000256" key="7">
    <source>
        <dbReference type="ARBA" id="ARBA00022605"/>
    </source>
</evidence>
<evidence type="ECO:0000256" key="12">
    <source>
        <dbReference type="ARBA" id="ARBA00052690"/>
    </source>
</evidence>
<dbReference type="EC" id="1.5.1.2" evidence="4 14"/>
<feature type="domain" description="Pyrroline-5-carboxylate reductase catalytic N-terminal" evidence="15">
    <location>
        <begin position="12"/>
        <end position="106"/>
    </location>
</feature>
<comment type="catalytic activity">
    <reaction evidence="11">
        <text>L-proline + NAD(+) = (S)-1-pyrroline-5-carboxylate + NADH + 2 H(+)</text>
        <dbReference type="Rhea" id="RHEA:14105"/>
        <dbReference type="ChEBI" id="CHEBI:15378"/>
        <dbReference type="ChEBI" id="CHEBI:17388"/>
        <dbReference type="ChEBI" id="CHEBI:57540"/>
        <dbReference type="ChEBI" id="CHEBI:57945"/>
        <dbReference type="ChEBI" id="CHEBI:60039"/>
        <dbReference type="EC" id="1.5.1.2"/>
    </reaction>
</comment>
<evidence type="ECO:0000256" key="9">
    <source>
        <dbReference type="ARBA" id="ARBA00022857"/>
    </source>
</evidence>
<sequence>MVDFSFLINKNVGFVGGGNMAQAIGLGLVKKGVIKPNNIWVSSRTEKTLSVWESVGINITFNNYEVVQNSDVIFLAVKPQMLDEALKTCKPPHHTTGKLFVSVIVGIPLDTLDEKLRAVDSFPKIIRSMPSTPMMVGEGITVYCSLRTNEEEECAINYLFSQLGLCEKIPESLMNSAGGLSGSGPAYAYMIIEALADGAVKKGIPRASATRFAAQVLVGAGKMVLETGKHPGLLKDEVCSPGGSTITGVHAMETGGVRAAMMNAVEAAVNRSNELTSLLGKK</sequence>
<evidence type="ECO:0000259" key="16">
    <source>
        <dbReference type="Pfam" id="PF14748"/>
    </source>
</evidence>
<proteinExistence type="inferred from homology"/>
<keyword evidence="6" id="KW-0963">Cytoplasm</keyword>
<dbReference type="Proteomes" id="UP000215335">
    <property type="component" value="Unassembled WGS sequence"/>
</dbReference>
<dbReference type="SUPFAM" id="SSF51735">
    <property type="entry name" value="NAD(P)-binding Rossmann-fold domains"/>
    <property type="match status" value="1"/>
</dbReference>
<evidence type="ECO:0000256" key="3">
    <source>
        <dbReference type="ARBA" id="ARBA00005525"/>
    </source>
</evidence>
<keyword evidence="10 14" id="KW-0560">Oxidoreductase</keyword>
<evidence type="ECO:0000256" key="10">
    <source>
        <dbReference type="ARBA" id="ARBA00023002"/>
    </source>
</evidence>
<organism evidence="17 18">
    <name type="scientific">Trichomalopsis sarcophagae</name>
    <dbReference type="NCBI Taxonomy" id="543379"/>
    <lineage>
        <taxon>Eukaryota</taxon>
        <taxon>Metazoa</taxon>
        <taxon>Ecdysozoa</taxon>
        <taxon>Arthropoda</taxon>
        <taxon>Hexapoda</taxon>
        <taxon>Insecta</taxon>
        <taxon>Pterygota</taxon>
        <taxon>Neoptera</taxon>
        <taxon>Endopterygota</taxon>
        <taxon>Hymenoptera</taxon>
        <taxon>Apocrita</taxon>
        <taxon>Proctotrupomorpha</taxon>
        <taxon>Chalcidoidea</taxon>
        <taxon>Pteromalidae</taxon>
        <taxon>Pteromalinae</taxon>
        <taxon>Trichomalopsis</taxon>
    </lineage>
</organism>
<dbReference type="PANTHER" id="PTHR11645:SF69">
    <property type="entry name" value="PYRROLINE-5-CARBOXYLATE REDUCTASE"/>
    <property type="match status" value="1"/>
</dbReference>
<dbReference type="NCBIfam" id="TIGR00112">
    <property type="entry name" value="proC"/>
    <property type="match status" value="1"/>
</dbReference>
<gene>
    <name evidence="17" type="ORF">TSAR_013520</name>
</gene>
<dbReference type="Gene3D" id="1.10.3730.10">
    <property type="entry name" value="ProC C-terminal domain-like"/>
    <property type="match status" value="1"/>
</dbReference>
<comment type="similarity">
    <text evidence="3 14">Belongs to the pyrroline-5-carboxylate reductase family.</text>
</comment>
<dbReference type="InterPro" id="IPR053790">
    <property type="entry name" value="P5CR-like_CS"/>
</dbReference>
<comment type="pathway">
    <text evidence="2 14">Amino-acid biosynthesis; L-proline biosynthesis; L-proline from L-glutamate 5-semialdehyde: step 1/1.</text>
</comment>
<reference evidence="17 18" key="1">
    <citation type="journal article" date="2017" name="Curr. Biol.">
        <title>The Evolution of Venom by Co-option of Single-Copy Genes.</title>
        <authorList>
            <person name="Martinson E.O."/>
            <person name="Mrinalini"/>
            <person name="Kelkar Y.D."/>
            <person name="Chang C.H."/>
            <person name="Werren J.H."/>
        </authorList>
    </citation>
    <scope>NUCLEOTIDE SEQUENCE [LARGE SCALE GENOMIC DNA]</scope>
    <source>
        <strain evidence="17 18">Alberta</strain>
        <tissue evidence="17">Whole body</tissue>
    </source>
</reference>
<dbReference type="STRING" id="543379.A0A232EF11"/>
<comment type="subcellular location">
    <subcellularLocation>
        <location evidence="1">Cytoplasm</location>
    </subcellularLocation>
</comment>
<dbReference type="Gene3D" id="3.40.50.720">
    <property type="entry name" value="NAD(P)-binding Rossmann-like Domain"/>
    <property type="match status" value="1"/>
</dbReference>
<dbReference type="AlphaFoldDB" id="A0A232EF11"/>
<keyword evidence="18" id="KW-1185">Reference proteome</keyword>
<accession>A0A232EF11</accession>
<evidence type="ECO:0000313" key="18">
    <source>
        <dbReference type="Proteomes" id="UP000215335"/>
    </source>
</evidence>
<dbReference type="InterPro" id="IPR028939">
    <property type="entry name" value="P5C_Rdtase_cat_N"/>
</dbReference>
<comment type="catalytic activity">
    <reaction evidence="12 14">
        <text>L-proline + NADP(+) = (S)-1-pyrroline-5-carboxylate + NADPH + 2 H(+)</text>
        <dbReference type="Rhea" id="RHEA:14109"/>
        <dbReference type="ChEBI" id="CHEBI:15378"/>
        <dbReference type="ChEBI" id="CHEBI:17388"/>
        <dbReference type="ChEBI" id="CHEBI:57783"/>
        <dbReference type="ChEBI" id="CHEBI:58349"/>
        <dbReference type="ChEBI" id="CHEBI:60039"/>
        <dbReference type="EC" id="1.5.1.2"/>
    </reaction>
</comment>
<dbReference type="UniPathway" id="UPA00098">
    <property type="reaction ID" value="UER00361"/>
</dbReference>
<dbReference type="GO" id="GO:0005737">
    <property type="term" value="C:cytoplasm"/>
    <property type="evidence" value="ECO:0007669"/>
    <property type="project" value="UniProtKB-SubCell"/>
</dbReference>
<dbReference type="InterPro" id="IPR000304">
    <property type="entry name" value="Pyrroline-COOH_reductase"/>
</dbReference>
<dbReference type="HAMAP" id="MF_01925">
    <property type="entry name" value="P5C_reductase"/>
    <property type="match status" value="1"/>
</dbReference>
<evidence type="ECO:0000256" key="14">
    <source>
        <dbReference type="RuleBase" id="RU003903"/>
    </source>
</evidence>
<protein>
    <recommendedName>
        <fullName evidence="5 14">Pyrroline-5-carboxylate reductase</fullName>
        <ecNumber evidence="4 14">1.5.1.2</ecNumber>
    </recommendedName>
</protein>
<dbReference type="InterPro" id="IPR008927">
    <property type="entry name" value="6-PGluconate_DH-like_C_sf"/>
</dbReference>
<evidence type="ECO:0000256" key="8">
    <source>
        <dbReference type="ARBA" id="ARBA00022650"/>
    </source>
</evidence>
<dbReference type="GO" id="GO:0055129">
    <property type="term" value="P:L-proline biosynthetic process"/>
    <property type="evidence" value="ECO:0007669"/>
    <property type="project" value="UniProtKB-UniPathway"/>
</dbReference>
<evidence type="ECO:0000256" key="2">
    <source>
        <dbReference type="ARBA" id="ARBA00005205"/>
    </source>
</evidence>
<dbReference type="SUPFAM" id="SSF48179">
    <property type="entry name" value="6-phosphogluconate dehydrogenase C-terminal domain-like"/>
    <property type="match status" value="1"/>
</dbReference>
<dbReference type="InterPro" id="IPR029036">
    <property type="entry name" value="P5CR_dimer"/>
</dbReference>
<comment type="caution">
    <text evidence="17">The sequence shown here is derived from an EMBL/GenBank/DDBJ whole genome shotgun (WGS) entry which is preliminary data.</text>
</comment>
<feature type="binding site" evidence="13">
    <location>
        <position position="43"/>
    </location>
    <ligand>
        <name>NADP(+)</name>
        <dbReference type="ChEBI" id="CHEBI:58349"/>
    </ligand>
</feature>
<evidence type="ECO:0000256" key="11">
    <source>
        <dbReference type="ARBA" id="ARBA00050547"/>
    </source>
</evidence>
<feature type="binding site" evidence="13">
    <location>
        <position position="63"/>
    </location>
    <ligand>
        <name>NADPH</name>
        <dbReference type="ChEBI" id="CHEBI:57783"/>
    </ligand>
</feature>
<feature type="binding site" evidence="13">
    <location>
        <begin position="76"/>
        <end position="79"/>
    </location>
    <ligand>
        <name>NADP(+)</name>
        <dbReference type="ChEBI" id="CHEBI:58349"/>
    </ligand>
</feature>
<keyword evidence="9 13" id="KW-0521">NADP</keyword>
<keyword evidence="8 14" id="KW-0641">Proline biosynthesis</keyword>
<dbReference type="Pfam" id="PF14748">
    <property type="entry name" value="P5CR_dimer"/>
    <property type="match status" value="1"/>
</dbReference>
<evidence type="ECO:0000256" key="4">
    <source>
        <dbReference type="ARBA" id="ARBA00012855"/>
    </source>
</evidence>
<dbReference type="FunFam" id="1.10.3730.10:FF:000001">
    <property type="entry name" value="Pyrroline-5-carboxylate reductase"/>
    <property type="match status" value="1"/>
</dbReference>
<dbReference type="Pfam" id="PF03807">
    <property type="entry name" value="F420_oxidored"/>
    <property type="match status" value="1"/>
</dbReference>
<evidence type="ECO:0000256" key="6">
    <source>
        <dbReference type="ARBA" id="ARBA00022490"/>
    </source>
</evidence>
<evidence type="ECO:0000256" key="5">
    <source>
        <dbReference type="ARBA" id="ARBA00021413"/>
    </source>
</evidence>
<evidence type="ECO:0000256" key="13">
    <source>
        <dbReference type="PIRSR" id="PIRSR000193-1"/>
    </source>
</evidence>
<name>A0A232EF11_9HYME</name>
<dbReference type="PIRSF" id="PIRSF000193">
    <property type="entry name" value="Pyrrol-5-carb_rd"/>
    <property type="match status" value="1"/>
</dbReference>
<keyword evidence="7 14" id="KW-0028">Amino-acid biosynthesis</keyword>
<evidence type="ECO:0000256" key="1">
    <source>
        <dbReference type="ARBA" id="ARBA00004496"/>
    </source>
</evidence>
<dbReference type="OrthoDB" id="10263291at2759"/>
<dbReference type="PROSITE" id="PS00521">
    <property type="entry name" value="P5CR"/>
    <property type="match status" value="1"/>
</dbReference>
<dbReference type="FunFam" id="3.40.50.720:FF:000190">
    <property type="entry name" value="Pyrroline-5-carboxylate reductase"/>
    <property type="match status" value="1"/>
</dbReference>
<evidence type="ECO:0000313" key="17">
    <source>
        <dbReference type="EMBL" id="OXU16959.1"/>
    </source>
</evidence>
<dbReference type="GO" id="GO:0004735">
    <property type="term" value="F:pyrroline-5-carboxylate reductase activity"/>
    <property type="evidence" value="ECO:0007669"/>
    <property type="project" value="UniProtKB-EC"/>
</dbReference>
<evidence type="ECO:0000259" key="15">
    <source>
        <dbReference type="Pfam" id="PF03807"/>
    </source>
</evidence>